<protein>
    <submittedName>
        <fullName evidence="1">Uncharacterized protein</fullName>
    </submittedName>
</protein>
<organism evidence="1">
    <name type="scientific">virus sp. ctML55</name>
    <dbReference type="NCBI Taxonomy" id="2827627"/>
    <lineage>
        <taxon>Viruses</taxon>
    </lineage>
</organism>
<sequence length="42" mass="5046">MTNTIFYTIVDTRNIYPVFVYIAQRNYFLSKHFLILSCVARI</sequence>
<dbReference type="EMBL" id="BK059105">
    <property type="protein sequence ID" value="DAE30946.1"/>
    <property type="molecule type" value="Genomic_DNA"/>
</dbReference>
<evidence type="ECO:0000313" key="1">
    <source>
        <dbReference type="EMBL" id="DAE30946.1"/>
    </source>
</evidence>
<proteinExistence type="predicted"/>
<reference evidence="1" key="1">
    <citation type="journal article" date="2021" name="Proc. Natl. Acad. Sci. U.S.A.">
        <title>A Catalog of Tens of Thousands of Viruses from Human Metagenomes Reveals Hidden Associations with Chronic Diseases.</title>
        <authorList>
            <person name="Tisza M.J."/>
            <person name="Buck C.B."/>
        </authorList>
    </citation>
    <scope>NUCLEOTIDE SEQUENCE</scope>
    <source>
        <strain evidence="1">CtML55</strain>
    </source>
</reference>
<accession>A0A8S5RIK3</accession>
<name>A0A8S5RIK3_9VIRU</name>